<evidence type="ECO:0000313" key="2">
    <source>
        <dbReference type="Proteomes" id="UP000886998"/>
    </source>
</evidence>
<name>A0A8X7C2Q1_9ARAC</name>
<accession>A0A8X7C2Q1</accession>
<keyword evidence="2" id="KW-1185">Reference proteome</keyword>
<dbReference type="AlphaFoldDB" id="A0A8X7C2Q1"/>
<sequence length="95" mass="10461">MCGGDVFHEPILGEVIWRERSTQMSFSSAACSLDSPPSAVVSTIECNELVRDEKEGSQRYLGLTTTFGNESPTHGANIEERERAQILPSLFKRTG</sequence>
<proteinExistence type="predicted"/>
<gene>
    <name evidence="1" type="ORF">TNIN_405291</name>
</gene>
<comment type="caution">
    <text evidence="1">The sequence shown here is derived from an EMBL/GenBank/DDBJ whole genome shotgun (WGS) entry which is preliminary data.</text>
</comment>
<dbReference type="EMBL" id="BMAV01009161">
    <property type="protein sequence ID" value="GFY53235.1"/>
    <property type="molecule type" value="Genomic_DNA"/>
</dbReference>
<evidence type="ECO:0000313" key="1">
    <source>
        <dbReference type="EMBL" id="GFY53235.1"/>
    </source>
</evidence>
<dbReference type="Proteomes" id="UP000886998">
    <property type="component" value="Unassembled WGS sequence"/>
</dbReference>
<reference evidence="1" key="1">
    <citation type="submission" date="2020-08" db="EMBL/GenBank/DDBJ databases">
        <title>Multicomponent nature underlies the extraordinary mechanical properties of spider dragline silk.</title>
        <authorList>
            <person name="Kono N."/>
            <person name="Nakamura H."/>
            <person name="Mori M."/>
            <person name="Yoshida Y."/>
            <person name="Ohtoshi R."/>
            <person name="Malay A.D."/>
            <person name="Moran D.A.P."/>
            <person name="Tomita M."/>
            <person name="Numata K."/>
            <person name="Arakawa K."/>
        </authorList>
    </citation>
    <scope>NUCLEOTIDE SEQUENCE</scope>
</reference>
<organism evidence="1 2">
    <name type="scientific">Trichonephila inaurata madagascariensis</name>
    <dbReference type="NCBI Taxonomy" id="2747483"/>
    <lineage>
        <taxon>Eukaryota</taxon>
        <taxon>Metazoa</taxon>
        <taxon>Ecdysozoa</taxon>
        <taxon>Arthropoda</taxon>
        <taxon>Chelicerata</taxon>
        <taxon>Arachnida</taxon>
        <taxon>Araneae</taxon>
        <taxon>Araneomorphae</taxon>
        <taxon>Entelegynae</taxon>
        <taxon>Araneoidea</taxon>
        <taxon>Nephilidae</taxon>
        <taxon>Trichonephila</taxon>
        <taxon>Trichonephila inaurata</taxon>
    </lineage>
</organism>
<protein>
    <submittedName>
        <fullName evidence="1">Uncharacterized protein</fullName>
    </submittedName>
</protein>